<dbReference type="AlphaFoldDB" id="A0AAQ3WPM2"/>
<organism evidence="1 2">
    <name type="scientific">Paspalum notatum var. saurae</name>
    <dbReference type="NCBI Taxonomy" id="547442"/>
    <lineage>
        <taxon>Eukaryota</taxon>
        <taxon>Viridiplantae</taxon>
        <taxon>Streptophyta</taxon>
        <taxon>Embryophyta</taxon>
        <taxon>Tracheophyta</taxon>
        <taxon>Spermatophyta</taxon>
        <taxon>Magnoliopsida</taxon>
        <taxon>Liliopsida</taxon>
        <taxon>Poales</taxon>
        <taxon>Poaceae</taxon>
        <taxon>PACMAD clade</taxon>
        <taxon>Panicoideae</taxon>
        <taxon>Andropogonodae</taxon>
        <taxon>Paspaleae</taxon>
        <taxon>Paspalinae</taxon>
        <taxon>Paspalum</taxon>
    </lineage>
</organism>
<evidence type="ECO:0000313" key="1">
    <source>
        <dbReference type="EMBL" id="WVZ69598.1"/>
    </source>
</evidence>
<gene>
    <name evidence="1" type="ORF">U9M48_018363</name>
</gene>
<keyword evidence="2" id="KW-1185">Reference proteome</keyword>
<evidence type="ECO:0000313" key="2">
    <source>
        <dbReference type="Proteomes" id="UP001341281"/>
    </source>
</evidence>
<reference evidence="1 2" key="1">
    <citation type="submission" date="2024-02" db="EMBL/GenBank/DDBJ databases">
        <title>High-quality chromosome-scale genome assembly of Pensacola bahiagrass (Paspalum notatum Flugge var. saurae).</title>
        <authorList>
            <person name="Vega J.M."/>
            <person name="Podio M."/>
            <person name="Orjuela J."/>
            <person name="Siena L.A."/>
            <person name="Pessino S.C."/>
            <person name="Combes M.C."/>
            <person name="Mariac C."/>
            <person name="Albertini E."/>
            <person name="Pupilli F."/>
            <person name="Ortiz J.P.A."/>
            <person name="Leblanc O."/>
        </authorList>
    </citation>
    <scope>NUCLEOTIDE SEQUENCE [LARGE SCALE GENOMIC DNA]</scope>
    <source>
        <strain evidence="1">R1</strain>
        <tissue evidence="1">Leaf</tissue>
    </source>
</reference>
<name>A0AAQ3WPM2_PASNO</name>
<protein>
    <submittedName>
        <fullName evidence="1">Uncharacterized protein</fullName>
    </submittedName>
</protein>
<dbReference type="EMBL" id="CP144748">
    <property type="protein sequence ID" value="WVZ69598.1"/>
    <property type="molecule type" value="Genomic_DNA"/>
</dbReference>
<dbReference type="Proteomes" id="UP001341281">
    <property type="component" value="Chromosome 04"/>
</dbReference>
<proteinExistence type="predicted"/>
<sequence length="191" mass="20551">MGELLSSSLDRCLPAAFTCATQPKVRRKCTGGLMPCHTSNGVFPFTLCVGARFRMKTAVVTASPQNQPGSAFAFIMLLAIPMTSANTCAVNSPPRSVRSVRSFFPASASARPLNRTIAAAAWSLELNNMSHMYRLRSSTRRRKYLLPLGVAGVTGPQMSPCTSSSLFSARYLAFAGNDSRLCLPAKQLSHT</sequence>
<accession>A0AAQ3WPM2</accession>